<dbReference type="PROSITE" id="PS50200">
    <property type="entry name" value="RA"/>
    <property type="match status" value="1"/>
</dbReference>
<dbReference type="PROSITE" id="PS50023">
    <property type="entry name" value="LIM_DOMAIN_2"/>
    <property type="match status" value="1"/>
</dbReference>
<dbReference type="CDD" id="cd21886">
    <property type="entry name" value="SARAH_RASSF2-like"/>
    <property type="match status" value="1"/>
</dbReference>
<dbReference type="EMBL" id="CAIIXF020000009">
    <property type="protein sequence ID" value="CAH1795141.1"/>
    <property type="molecule type" value="Genomic_DNA"/>
</dbReference>
<dbReference type="FunFam" id="2.10.110.10:FF:000104">
    <property type="entry name" value="Ras association domain-containing protein 2"/>
    <property type="match status" value="1"/>
</dbReference>
<evidence type="ECO:0000313" key="5">
    <source>
        <dbReference type="Proteomes" id="UP000749559"/>
    </source>
</evidence>
<organism evidence="4 5">
    <name type="scientific">Owenia fusiformis</name>
    <name type="common">Polychaete worm</name>
    <dbReference type="NCBI Taxonomy" id="6347"/>
    <lineage>
        <taxon>Eukaryota</taxon>
        <taxon>Metazoa</taxon>
        <taxon>Spiralia</taxon>
        <taxon>Lophotrochozoa</taxon>
        <taxon>Annelida</taxon>
        <taxon>Polychaeta</taxon>
        <taxon>Sedentaria</taxon>
        <taxon>Canalipalpata</taxon>
        <taxon>Sabellida</taxon>
        <taxon>Oweniida</taxon>
        <taxon>Oweniidae</taxon>
        <taxon>Owenia</taxon>
    </lineage>
</organism>
<dbReference type="InterPro" id="IPR033614">
    <property type="entry name" value="RASSF1-6"/>
</dbReference>
<gene>
    <name evidence="4" type="ORF">OFUS_LOCUS19720</name>
</gene>
<sequence>MTKKCARCGKPVYFAEAKTSLGKDWHRQCLRCEECGKVLNPGQHAEHKGSPYCHLPCYSALFGPTLLRQGQNAIAHSSFGNMKERSPESTLERSEINRRIQIYNRDMNKNGQLKCKEVNGRMVFDGLLRVHWGLKSVIHLQDKDNIPVSKAEKRASILGDGESNGFDLSGDALKQLLMGNKSPEPITRTIDDTLVVMRHSRNKPRRYNTMACRADRTKRYSINGHLYNQETSVFVPPQGTVTCVRVSNSMTTMEVIQLLFDRFKVQNDPKNFVMSVCQKSGETKVLKDNDHPLVERIVLGPVEDEAKIFLLDRAAANDIPNEVASYVGLPEPVLNGFLEKIEKEESQELNQIKQRYELYRKKIGERIKNLQKGR</sequence>
<dbReference type="GO" id="GO:0007165">
    <property type="term" value="P:signal transduction"/>
    <property type="evidence" value="ECO:0007669"/>
    <property type="project" value="InterPro"/>
</dbReference>
<protein>
    <submittedName>
        <fullName evidence="4">Uncharacterized protein</fullName>
    </submittedName>
</protein>
<dbReference type="InterPro" id="IPR011524">
    <property type="entry name" value="SARAH_dom"/>
</dbReference>
<dbReference type="Pfam" id="PF00412">
    <property type="entry name" value="LIM"/>
    <property type="match status" value="1"/>
</dbReference>
<dbReference type="SUPFAM" id="SSF57716">
    <property type="entry name" value="Glucocorticoid receptor-like (DNA-binding domain)"/>
    <property type="match status" value="2"/>
</dbReference>
<keyword evidence="5" id="KW-1185">Reference proteome</keyword>
<dbReference type="InterPro" id="IPR001781">
    <property type="entry name" value="Znf_LIM"/>
</dbReference>
<evidence type="ECO:0000313" key="4">
    <source>
        <dbReference type="EMBL" id="CAH1795141.1"/>
    </source>
</evidence>
<dbReference type="CDD" id="cd09401">
    <property type="entry name" value="LIM_TLP_like"/>
    <property type="match status" value="1"/>
</dbReference>
<proteinExistence type="predicted"/>
<evidence type="ECO:0000256" key="3">
    <source>
        <dbReference type="ARBA" id="ARBA00023038"/>
    </source>
</evidence>
<dbReference type="PANTHER" id="PTHR22738:SF15">
    <property type="entry name" value="LD40758P"/>
    <property type="match status" value="1"/>
</dbReference>
<dbReference type="SMART" id="SM00132">
    <property type="entry name" value="LIM"/>
    <property type="match status" value="1"/>
</dbReference>
<dbReference type="AlphaFoldDB" id="A0A8J1U9V2"/>
<dbReference type="InterPro" id="IPR000159">
    <property type="entry name" value="RA_dom"/>
</dbReference>
<reference evidence="4" key="1">
    <citation type="submission" date="2022-03" db="EMBL/GenBank/DDBJ databases">
        <authorList>
            <person name="Martin C."/>
        </authorList>
    </citation>
    <scope>NUCLEOTIDE SEQUENCE</scope>
</reference>
<name>A0A8J1U9V2_OWEFU</name>
<keyword evidence="1" id="KW-0479">Metal-binding</keyword>
<dbReference type="Gene3D" id="3.10.20.90">
    <property type="entry name" value="Phosphatidylinositol 3-kinase Catalytic Subunit, Chain A, domain 1"/>
    <property type="match status" value="1"/>
</dbReference>
<evidence type="ECO:0000256" key="2">
    <source>
        <dbReference type="ARBA" id="ARBA00022833"/>
    </source>
</evidence>
<dbReference type="PANTHER" id="PTHR22738">
    <property type="entry name" value="RASSF"/>
    <property type="match status" value="1"/>
</dbReference>
<dbReference type="CDD" id="cd01784">
    <property type="entry name" value="RA_RASSF2_like"/>
    <property type="match status" value="1"/>
</dbReference>
<dbReference type="GO" id="GO:0046872">
    <property type="term" value="F:metal ion binding"/>
    <property type="evidence" value="ECO:0007669"/>
    <property type="project" value="UniProtKB-KW"/>
</dbReference>
<keyword evidence="2" id="KW-0862">Zinc</keyword>
<dbReference type="PROSITE" id="PS50951">
    <property type="entry name" value="SARAH"/>
    <property type="match status" value="1"/>
</dbReference>
<dbReference type="Pfam" id="PF16517">
    <property type="entry name" value="Nore1-SARAH"/>
    <property type="match status" value="1"/>
</dbReference>
<dbReference type="InterPro" id="IPR029071">
    <property type="entry name" value="Ubiquitin-like_domsf"/>
</dbReference>
<accession>A0A8J1U9V2</accession>
<dbReference type="Proteomes" id="UP000749559">
    <property type="component" value="Unassembled WGS sequence"/>
</dbReference>
<dbReference type="Gene3D" id="1.20.5.110">
    <property type="match status" value="1"/>
</dbReference>
<dbReference type="OrthoDB" id="9976881at2759"/>
<dbReference type="Pfam" id="PF00788">
    <property type="entry name" value="RA"/>
    <property type="match status" value="1"/>
</dbReference>
<dbReference type="Gene3D" id="2.10.110.10">
    <property type="entry name" value="Cysteine Rich Protein"/>
    <property type="match status" value="1"/>
</dbReference>
<keyword evidence="3" id="KW-0440">LIM domain</keyword>
<dbReference type="PROSITE" id="PS00478">
    <property type="entry name" value="LIM_DOMAIN_1"/>
    <property type="match status" value="1"/>
</dbReference>
<dbReference type="SUPFAM" id="SSF54236">
    <property type="entry name" value="Ubiquitin-like"/>
    <property type="match status" value="1"/>
</dbReference>
<evidence type="ECO:0000256" key="1">
    <source>
        <dbReference type="ARBA" id="ARBA00022723"/>
    </source>
</evidence>
<comment type="caution">
    <text evidence="4">The sequence shown here is derived from an EMBL/GenBank/DDBJ whole genome shotgun (WGS) entry which is preliminary data.</text>
</comment>